<dbReference type="RefSeq" id="WP_283417276.1">
    <property type="nucleotide sequence ID" value="NZ_FXUO01000006.1"/>
</dbReference>
<reference evidence="1 2" key="1">
    <citation type="submission" date="2017-05" db="EMBL/GenBank/DDBJ databases">
        <authorList>
            <person name="Varghese N."/>
            <person name="Submissions S."/>
        </authorList>
    </citation>
    <scope>NUCLEOTIDE SEQUENCE [LARGE SCALE GENOMIC DNA]</scope>
    <source>
        <strain evidence="1 2">DSM 18015</strain>
    </source>
</reference>
<evidence type="ECO:0000313" key="1">
    <source>
        <dbReference type="EMBL" id="SMP94688.1"/>
    </source>
</evidence>
<evidence type="ECO:0000313" key="2">
    <source>
        <dbReference type="Proteomes" id="UP001158050"/>
    </source>
</evidence>
<dbReference type="Proteomes" id="UP001158050">
    <property type="component" value="Unassembled WGS sequence"/>
</dbReference>
<organism evidence="1 2">
    <name type="scientific">Epilithonimonas pallida</name>
    <dbReference type="NCBI Taxonomy" id="373671"/>
    <lineage>
        <taxon>Bacteria</taxon>
        <taxon>Pseudomonadati</taxon>
        <taxon>Bacteroidota</taxon>
        <taxon>Flavobacteriia</taxon>
        <taxon>Flavobacteriales</taxon>
        <taxon>Weeksellaceae</taxon>
        <taxon>Chryseobacterium group</taxon>
        <taxon>Epilithonimonas</taxon>
    </lineage>
</organism>
<proteinExistence type="predicted"/>
<sequence length="75" mass="8577">MKQVKAKFKCEAVTNFETSKEATLSPVINGSEENKQFSKYTPSGRLVIRIDNETQAADYFSPGEEYYLTFERSVK</sequence>
<name>A0ABY1R7A0_9FLAO</name>
<dbReference type="EMBL" id="FXUO01000006">
    <property type="protein sequence ID" value="SMP94688.1"/>
    <property type="molecule type" value="Genomic_DNA"/>
</dbReference>
<protein>
    <submittedName>
        <fullName evidence="1">Uncharacterized protein</fullName>
    </submittedName>
</protein>
<accession>A0ABY1R7A0</accession>
<keyword evidence="2" id="KW-1185">Reference proteome</keyword>
<comment type="caution">
    <text evidence="1">The sequence shown here is derived from an EMBL/GenBank/DDBJ whole genome shotgun (WGS) entry which is preliminary data.</text>
</comment>
<gene>
    <name evidence="1" type="ORF">SAMN05421679_10691</name>
</gene>